<comment type="subcellular location">
    <subcellularLocation>
        <location evidence="1">Nucleus</location>
        <location evidence="1">Nucleolus</location>
    </subcellularLocation>
</comment>
<evidence type="ECO:0000256" key="6">
    <source>
        <dbReference type="ARBA" id="ARBA00022679"/>
    </source>
</evidence>
<feature type="domain" description="AB hydrolase-1" evidence="13">
    <location>
        <begin position="252"/>
        <end position="442"/>
    </location>
</feature>
<comment type="similarity">
    <text evidence="3">Belongs to the eukaryotic ribosomal protein eL8 family.</text>
</comment>
<organism evidence="15 16">
    <name type="scientific">Modicella reniformis</name>
    <dbReference type="NCBI Taxonomy" id="1440133"/>
    <lineage>
        <taxon>Eukaryota</taxon>
        <taxon>Fungi</taxon>
        <taxon>Fungi incertae sedis</taxon>
        <taxon>Mucoromycota</taxon>
        <taxon>Mortierellomycotina</taxon>
        <taxon>Mortierellomycetes</taxon>
        <taxon>Mortierellales</taxon>
        <taxon>Mortierellaceae</taxon>
        <taxon>Modicella</taxon>
    </lineage>
</organism>
<keyword evidence="9" id="KW-0687">Ribonucleoprotein</keyword>
<name>A0A9P6LUG4_9FUNG</name>
<keyword evidence="7" id="KW-0694">RNA-binding</keyword>
<evidence type="ECO:0000256" key="12">
    <source>
        <dbReference type="SAM" id="MobiDB-lite"/>
    </source>
</evidence>
<evidence type="ECO:0000256" key="8">
    <source>
        <dbReference type="ARBA" id="ARBA00023242"/>
    </source>
</evidence>
<protein>
    <recommendedName>
        <fullName evidence="11">H/ACA snoRNP protein NHP2</fullName>
    </recommendedName>
    <alternativeName>
        <fullName evidence="10">High mobility group-like nuclear protein 2</fullName>
    </alternativeName>
</protein>
<reference evidence="15" key="1">
    <citation type="journal article" date="2020" name="Fungal Divers.">
        <title>Resolving the Mortierellaceae phylogeny through synthesis of multi-gene phylogenetics and phylogenomics.</title>
        <authorList>
            <person name="Vandepol N."/>
            <person name="Liber J."/>
            <person name="Desiro A."/>
            <person name="Na H."/>
            <person name="Kennedy M."/>
            <person name="Barry K."/>
            <person name="Grigoriev I.V."/>
            <person name="Miller A.N."/>
            <person name="O'Donnell K."/>
            <person name="Stajich J.E."/>
            <person name="Bonito G."/>
        </authorList>
    </citation>
    <scope>NUCLEOTIDE SEQUENCE</scope>
    <source>
        <strain evidence="15">MES-2147</strain>
    </source>
</reference>
<sequence>MGKERKEKKEKKADKADKADKVDKVDKKTDKKAEKKTEKKVVVDTTGNDSDMEVDTPARVLDISPIAAPMAADKLTKKLLKTVKKAAKAKHVKRGVKEVVKGLRKGEKGLVLIAGDISPMDVITHVPVLCEDNDVPYVFLPSKEDLGTAGSTKRPTSCVMIVPGGKKKDLDSAKDYKELYDECFAKVKELGGHPCPTKKERRTSQPENPYAKLVPSQTIAIVPKFTLSSGHVLREVPVAYRTWGRLNETGDNVMIICHALSGSADVEDWWGPLMGPGRAFDPTKFFIVCCNVLGSPYGTASPVTVNPETGVSYGPEFPLATICDDVRLHKLILDDLGVQSVAICLGGSMGGMQVLEWSFLGTDYIKTIVPIATSAKHSAWCISWGEAQRQSIYSDPNYRDGYYTAAAPPSIGLGAARMAALLTYRSRNSFESRFGRRVMDQPTYSKARDPESPAEEHHQIHNDGNRHSKGHVERSSPADSTSNLLTASSQVLATIDDSTSDTNRSSLEEVHAREGSPTTTASGAQTPASTFTASSTGTTSTRATIVTTMTINAIPVTLNKNKNKKPTVFSAQNYLRYQGDKFIGRFDANCYIAITRKMDVHDVSANRGELVDVLKSIRQPALVIGIESDGLFTISEQYELAEHLHDSEMVVVQSPDGHDGFLLEFEQINNAIISFMQKHQHINEILSREGVQPVGQIGEVVKESLFGESEIVNW</sequence>
<evidence type="ECO:0000259" key="14">
    <source>
        <dbReference type="Pfam" id="PF01248"/>
    </source>
</evidence>
<dbReference type="SUPFAM" id="SSF55315">
    <property type="entry name" value="L30e-like"/>
    <property type="match status" value="1"/>
</dbReference>
<dbReference type="HAMAP" id="MF_00296">
    <property type="entry name" value="MetX_acyltransf"/>
    <property type="match status" value="1"/>
</dbReference>
<feature type="compositionally biased region" description="Basic and acidic residues" evidence="12">
    <location>
        <begin position="1"/>
        <end position="42"/>
    </location>
</feature>
<dbReference type="GO" id="GO:0031118">
    <property type="term" value="P:rRNA pseudouridine synthesis"/>
    <property type="evidence" value="ECO:0007669"/>
    <property type="project" value="UniProtKB-ARBA"/>
</dbReference>
<dbReference type="InterPro" id="IPR004037">
    <property type="entry name" value="Ribosomal_eL8-like_CS"/>
</dbReference>
<keyword evidence="16" id="KW-1185">Reference proteome</keyword>
<keyword evidence="5" id="KW-0698">rRNA processing</keyword>
<dbReference type="FunFam" id="3.30.1330.30:FF:000015">
    <property type="entry name" value="H/ACA ribonucleoprotein complex subunit NHP2"/>
    <property type="match status" value="1"/>
</dbReference>
<keyword evidence="4" id="KW-0690">Ribosome biogenesis</keyword>
<evidence type="ECO:0000259" key="13">
    <source>
        <dbReference type="Pfam" id="PF00561"/>
    </source>
</evidence>
<evidence type="ECO:0000256" key="10">
    <source>
        <dbReference type="ARBA" id="ARBA00081090"/>
    </source>
</evidence>
<evidence type="ECO:0000313" key="16">
    <source>
        <dbReference type="Proteomes" id="UP000749646"/>
    </source>
</evidence>
<dbReference type="AlphaFoldDB" id="A0A9P6LUG4"/>
<evidence type="ECO:0000256" key="7">
    <source>
        <dbReference type="ARBA" id="ARBA00022884"/>
    </source>
</evidence>
<dbReference type="PANTHER" id="PTHR32268">
    <property type="entry name" value="HOMOSERINE O-ACETYLTRANSFERASE"/>
    <property type="match status" value="1"/>
</dbReference>
<dbReference type="PROSITE" id="PS01082">
    <property type="entry name" value="RIBOSOMAL_L7AE"/>
    <property type="match status" value="1"/>
</dbReference>
<feature type="compositionally biased region" description="Basic and acidic residues" evidence="12">
    <location>
        <begin position="446"/>
        <end position="476"/>
    </location>
</feature>
<dbReference type="GO" id="GO:0004414">
    <property type="term" value="F:homoserine O-acetyltransferase activity"/>
    <property type="evidence" value="ECO:0007669"/>
    <property type="project" value="TreeGrafter"/>
</dbReference>
<keyword evidence="6" id="KW-0808">Transferase</keyword>
<dbReference type="InterPro" id="IPR004038">
    <property type="entry name" value="Ribosomal_eL8/eL30/eS12/Gad45"/>
</dbReference>
<dbReference type="Gene3D" id="3.30.1330.30">
    <property type="match status" value="1"/>
</dbReference>
<dbReference type="PRINTS" id="PR00881">
    <property type="entry name" value="L7ARS6FAMILY"/>
</dbReference>
<comment type="similarity">
    <text evidence="2">Belongs to the AB hydrolase superfamily. MetX family.</text>
</comment>
<dbReference type="PANTHER" id="PTHR32268:SF11">
    <property type="entry name" value="HOMOSERINE O-ACETYLTRANSFERASE"/>
    <property type="match status" value="1"/>
</dbReference>
<dbReference type="InterPro" id="IPR029064">
    <property type="entry name" value="Ribosomal_eL30-like_sf"/>
</dbReference>
<accession>A0A9P6LUG4</accession>
<dbReference type="Pfam" id="PF00561">
    <property type="entry name" value="Abhydrolase_1"/>
    <property type="match status" value="1"/>
</dbReference>
<comment type="caution">
    <text evidence="15">The sequence shown here is derived from an EMBL/GenBank/DDBJ whole genome shotgun (WGS) entry which is preliminary data.</text>
</comment>
<dbReference type="OrthoDB" id="191364at2759"/>
<dbReference type="Gene3D" id="3.40.50.1820">
    <property type="entry name" value="alpha/beta hydrolase"/>
    <property type="match status" value="1"/>
</dbReference>
<dbReference type="GO" id="GO:0031429">
    <property type="term" value="C:box H/ACA snoRNP complex"/>
    <property type="evidence" value="ECO:0007669"/>
    <property type="project" value="UniProtKB-ARBA"/>
</dbReference>
<evidence type="ECO:0000256" key="9">
    <source>
        <dbReference type="ARBA" id="ARBA00023274"/>
    </source>
</evidence>
<dbReference type="NCBIfam" id="TIGR01392">
    <property type="entry name" value="homoserO_Ac_trn"/>
    <property type="match status" value="1"/>
</dbReference>
<evidence type="ECO:0000313" key="15">
    <source>
        <dbReference type="EMBL" id="KAF9942200.1"/>
    </source>
</evidence>
<dbReference type="InterPro" id="IPR008220">
    <property type="entry name" value="HAT_MetX-like"/>
</dbReference>
<dbReference type="SUPFAM" id="SSF53474">
    <property type="entry name" value="alpha/beta-Hydrolases"/>
    <property type="match status" value="1"/>
</dbReference>
<evidence type="ECO:0000256" key="1">
    <source>
        <dbReference type="ARBA" id="ARBA00004604"/>
    </source>
</evidence>
<feature type="region of interest" description="Disordered" evidence="12">
    <location>
        <begin position="435"/>
        <end position="538"/>
    </location>
</feature>
<feature type="region of interest" description="Disordered" evidence="12">
    <location>
        <begin position="1"/>
        <end position="50"/>
    </location>
</feature>
<dbReference type="GO" id="GO:0009092">
    <property type="term" value="P:homoserine metabolic process"/>
    <property type="evidence" value="ECO:0007669"/>
    <property type="project" value="TreeGrafter"/>
</dbReference>
<feature type="compositionally biased region" description="Polar residues" evidence="12">
    <location>
        <begin position="477"/>
        <end position="505"/>
    </location>
</feature>
<dbReference type="InterPro" id="IPR002415">
    <property type="entry name" value="H/ACA_rnp_Nhp2-like"/>
</dbReference>
<dbReference type="Pfam" id="PF01248">
    <property type="entry name" value="Ribosomal_L7Ae"/>
    <property type="match status" value="1"/>
</dbReference>
<keyword evidence="8" id="KW-0539">Nucleus</keyword>
<feature type="domain" description="Ribosomal protein eL8/eL30/eS12/Gadd45" evidence="14">
    <location>
        <begin position="78"/>
        <end position="170"/>
    </location>
</feature>
<dbReference type="InterPro" id="IPR018492">
    <property type="entry name" value="Ribosomal_eL8/Nhp2"/>
</dbReference>
<dbReference type="GO" id="GO:0034513">
    <property type="term" value="F:box H/ACA snoRNA binding"/>
    <property type="evidence" value="ECO:0007669"/>
    <property type="project" value="UniProtKB-ARBA"/>
</dbReference>
<dbReference type="InterPro" id="IPR000073">
    <property type="entry name" value="AB_hydrolase_1"/>
</dbReference>
<gene>
    <name evidence="15" type="primary">MET2_1</name>
    <name evidence="15" type="ORF">BGZ65_007732</name>
</gene>
<dbReference type="Proteomes" id="UP000749646">
    <property type="component" value="Unassembled WGS sequence"/>
</dbReference>
<dbReference type="InterPro" id="IPR029058">
    <property type="entry name" value="AB_hydrolase_fold"/>
</dbReference>
<dbReference type="GO" id="GO:0009086">
    <property type="term" value="P:methionine biosynthetic process"/>
    <property type="evidence" value="ECO:0007669"/>
    <property type="project" value="TreeGrafter"/>
</dbReference>
<feature type="compositionally biased region" description="Low complexity" evidence="12">
    <location>
        <begin position="524"/>
        <end position="538"/>
    </location>
</feature>
<evidence type="ECO:0000256" key="11">
    <source>
        <dbReference type="ARBA" id="ARBA00083355"/>
    </source>
</evidence>
<dbReference type="PRINTS" id="PR00883">
    <property type="entry name" value="NUCLEARHMG"/>
</dbReference>
<proteinExistence type="inferred from homology"/>
<evidence type="ECO:0000256" key="5">
    <source>
        <dbReference type="ARBA" id="ARBA00022552"/>
    </source>
</evidence>
<evidence type="ECO:0000256" key="3">
    <source>
        <dbReference type="ARBA" id="ARBA00007337"/>
    </source>
</evidence>
<evidence type="ECO:0000256" key="2">
    <source>
        <dbReference type="ARBA" id="ARBA00006886"/>
    </source>
</evidence>
<evidence type="ECO:0000256" key="4">
    <source>
        <dbReference type="ARBA" id="ARBA00022517"/>
    </source>
</evidence>
<dbReference type="EMBL" id="JAAAHW010009370">
    <property type="protein sequence ID" value="KAF9942200.1"/>
    <property type="molecule type" value="Genomic_DNA"/>
</dbReference>